<dbReference type="EMBL" id="CP129013">
    <property type="protein sequence ID" value="WLR43838.1"/>
    <property type="molecule type" value="Genomic_DNA"/>
</dbReference>
<dbReference type="Pfam" id="PF08863">
    <property type="entry name" value="YolD"/>
    <property type="match status" value="1"/>
</dbReference>
<protein>
    <submittedName>
        <fullName evidence="1">YolD-like family protein</fullName>
    </submittedName>
</protein>
<sequence>MIRDRGTIKWTSMMLPEHVKQLKEWTKEDGFETMPELDEQQLEEINELIYESITLGTQLTMVYFDHHQRKAITGIVHSVDELNRTINVVSREGSTFEIPFSSIIQVNLNKT</sequence>
<name>A0ABY9JYJ4_9BACI</name>
<organism evidence="1 2">
    <name type="scientific">Bacillus carboniphilus</name>
    <dbReference type="NCBI Taxonomy" id="86663"/>
    <lineage>
        <taxon>Bacteria</taxon>
        <taxon>Bacillati</taxon>
        <taxon>Bacillota</taxon>
        <taxon>Bacilli</taxon>
        <taxon>Bacillales</taxon>
        <taxon>Bacillaceae</taxon>
        <taxon>Bacillus</taxon>
    </lineage>
</organism>
<evidence type="ECO:0000313" key="2">
    <source>
        <dbReference type="Proteomes" id="UP001197974"/>
    </source>
</evidence>
<reference evidence="1 2" key="1">
    <citation type="submission" date="2023-06" db="EMBL/GenBank/DDBJ databases">
        <title>Five Gram-positive bacteria isolated from mangrove sediments in Shenzhen, Guangdong, China.</title>
        <authorList>
            <person name="Yu S."/>
            <person name="Zheng W."/>
            <person name="Huang Y."/>
        </authorList>
    </citation>
    <scope>NUCLEOTIDE SEQUENCE [LARGE SCALE GENOMIC DNA]</scope>
    <source>
        <strain evidence="1 2">SaN35-3</strain>
    </source>
</reference>
<keyword evidence="2" id="KW-1185">Reference proteome</keyword>
<dbReference type="PANTHER" id="PTHR40051">
    <property type="entry name" value="IG HYPOTHETICAL 15966"/>
    <property type="match status" value="1"/>
</dbReference>
<proteinExistence type="predicted"/>
<dbReference type="PANTHER" id="PTHR40051:SF1">
    <property type="entry name" value="YOLD-LIKE FAMILY PROTEIN"/>
    <property type="match status" value="1"/>
</dbReference>
<accession>A0ABY9JYJ4</accession>
<dbReference type="RefSeq" id="WP_226538655.1">
    <property type="nucleotide sequence ID" value="NZ_CP129013.1"/>
</dbReference>
<gene>
    <name evidence="1" type="ORF">LC087_06875</name>
</gene>
<dbReference type="InterPro" id="IPR014962">
    <property type="entry name" value="YolD"/>
</dbReference>
<evidence type="ECO:0000313" key="1">
    <source>
        <dbReference type="EMBL" id="WLR43838.1"/>
    </source>
</evidence>
<dbReference type="Proteomes" id="UP001197974">
    <property type="component" value="Chromosome"/>
</dbReference>